<keyword evidence="2" id="KW-1185">Reference proteome</keyword>
<dbReference type="EMBL" id="WFLI01000037">
    <property type="protein sequence ID" value="KAB8061547.1"/>
    <property type="molecule type" value="Genomic_DNA"/>
</dbReference>
<sequence length="108" mass="12267">MAGSGERRQMVHAYLTQGACQRLREKAAGEDRANGEWRFADDVKTIVSGEASFVVKMSFQTSLIGRNDYVAYPPQCLESAKNIFHFQKIKFALCQRKQCKHHSNVSQK</sequence>
<protein>
    <submittedName>
        <fullName evidence="1">Uncharacterized protein</fullName>
    </submittedName>
</protein>
<proteinExistence type="predicted"/>
<dbReference type="AlphaFoldDB" id="A0A6I1I168"/>
<dbReference type="Proteomes" id="UP000468717">
    <property type="component" value="Unassembled WGS sequence"/>
</dbReference>
<accession>A0A6I1I168</accession>
<reference evidence="1 2" key="1">
    <citation type="submission" date="2019-10" db="EMBL/GenBank/DDBJ databases">
        <title>Three novel species isolated from a subtropical stream in China.</title>
        <authorList>
            <person name="Lu H."/>
        </authorList>
    </citation>
    <scope>NUCLEOTIDE SEQUENCE [LARGE SCALE GENOMIC DNA]</scope>
    <source>
        <strain evidence="1 2">FT13W</strain>
    </source>
</reference>
<name>A0A6I1I168_9BURK</name>
<evidence type="ECO:0000313" key="1">
    <source>
        <dbReference type="EMBL" id="KAB8061547.1"/>
    </source>
</evidence>
<dbReference type="RefSeq" id="WP_152284584.1">
    <property type="nucleotide sequence ID" value="NZ_WFLI01000037.1"/>
</dbReference>
<organism evidence="1 2">
    <name type="scientific">Janthinobacterium violaceinigrum</name>
    <dbReference type="NCBI Taxonomy" id="2654252"/>
    <lineage>
        <taxon>Bacteria</taxon>
        <taxon>Pseudomonadati</taxon>
        <taxon>Pseudomonadota</taxon>
        <taxon>Betaproteobacteria</taxon>
        <taxon>Burkholderiales</taxon>
        <taxon>Oxalobacteraceae</taxon>
        <taxon>Janthinobacterium</taxon>
    </lineage>
</organism>
<evidence type="ECO:0000313" key="2">
    <source>
        <dbReference type="Proteomes" id="UP000468717"/>
    </source>
</evidence>
<gene>
    <name evidence="1" type="ORF">GCN75_23735</name>
</gene>
<comment type="caution">
    <text evidence="1">The sequence shown here is derived from an EMBL/GenBank/DDBJ whole genome shotgun (WGS) entry which is preliminary data.</text>
</comment>